<proteinExistence type="inferred from homology"/>
<sequence length="578" mass="65562">MSEPISGPPATLCDDKDTLSVDEDRVITSESQPLASLARQDVLANQANLEEIEANAKSDITADTSLVVPRNQNHEKLQDNGSNASQNIRPIVRSDAETAERNPQTNMNVVQQSEPQQEMTSTENLPQLGSLDYQQKHATKVYPTEPQKAMVQAEQPNPQDKVNEVEIKDTTDDNLEPVIYLENSQSAESELETIKNSTERKIQSEKNASFTEREICDKRLNKDPERDCHSQKLKVLKEQNYKTSSTAVTPTRAISTTPTLKTVVTKPTSTAGLRVSPNNITPPTNSWLWRQSEIMATTPSRRDGISASEEMVRRSKGANFIIQVCLLLKLPSMTIYAATVYLQRFYQRFSLKYYQEYEIGATCVLLATKIEETNRYLRDIVIAVVKVAMKNFKLLITEQSKDFWRWRDVIIYMEEILLEGLCFDLNLESPFAYLEKYVDQLEINNVAVLCKSAWAFVNDSARTYLGIVFPANIIAGAGLYWAAKYNNTHYRLPKSLERKALTSNSIEPVTWLQALKLPRNDVKKCVASLVKFYEDLPILKEIGATYHKRHLESGEDRKRKATESAEPSTEPVRKQVRL</sequence>
<accession>A0A1E3PJV0</accession>
<evidence type="ECO:0000259" key="4">
    <source>
        <dbReference type="SMART" id="SM00385"/>
    </source>
</evidence>
<feature type="domain" description="Cyclin-like" evidence="4">
    <location>
        <begin position="319"/>
        <end position="419"/>
    </location>
</feature>
<evidence type="ECO:0000256" key="1">
    <source>
        <dbReference type="RuleBase" id="RU000383"/>
    </source>
</evidence>
<dbReference type="SMART" id="SM00385">
    <property type="entry name" value="CYCLIN"/>
    <property type="match status" value="1"/>
</dbReference>
<dbReference type="GO" id="GO:0006357">
    <property type="term" value="P:regulation of transcription by RNA polymerase II"/>
    <property type="evidence" value="ECO:0007669"/>
    <property type="project" value="InterPro"/>
</dbReference>
<dbReference type="GO" id="GO:0016538">
    <property type="term" value="F:cyclin-dependent protein serine/threonine kinase regulator activity"/>
    <property type="evidence" value="ECO:0007669"/>
    <property type="project" value="InterPro"/>
</dbReference>
<dbReference type="OrthoDB" id="25002at2759"/>
<name>A0A1E3PJV0_9ASCO</name>
<evidence type="ECO:0000313" key="6">
    <source>
        <dbReference type="Proteomes" id="UP000095009"/>
    </source>
</evidence>
<dbReference type="InterPro" id="IPR036915">
    <property type="entry name" value="Cyclin-like_sf"/>
</dbReference>
<gene>
    <name evidence="5" type="ORF">NADFUDRAFT_82607</name>
</gene>
<dbReference type="AlphaFoldDB" id="A0A1E3PJV0"/>
<dbReference type="InterPro" id="IPR043198">
    <property type="entry name" value="Cyclin/Ssn8"/>
</dbReference>
<feature type="transmembrane region" description="Helical" evidence="3">
    <location>
        <begin position="464"/>
        <end position="483"/>
    </location>
</feature>
<feature type="transmembrane region" description="Helical" evidence="3">
    <location>
        <begin position="320"/>
        <end position="342"/>
    </location>
</feature>
<evidence type="ECO:0000256" key="2">
    <source>
        <dbReference type="SAM" id="MobiDB-lite"/>
    </source>
</evidence>
<keyword evidence="3" id="KW-0472">Membrane</keyword>
<feature type="compositionally biased region" description="Basic and acidic residues" evidence="2">
    <location>
        <begin position="551"/>
        <end position="563"/>
    </location>
</feature>
<feature type="region of interest" description="Disordered" evidence="2">
    <location>
        <begin position="550"/>
        <end position="578"/>
    </location>
</feature>
<dbReference type="STRING" id="857566.A0A1E3PJV0"/>
<keyword evidence="3" id="KW-1133">Transmembrane helix</keyword>
<keyword evidence="6" id="KW-1185">Reference proteome</keyword>
<keyword evidence="3" id="KW-0812">Transmembrane</keyword>
<evidence type="ECO:0000313" key="5">
    <source>
        <dbReference type="EMBL" id="ODQ65580.1"/>
    </source>
</evidence>
<dbReference type="Gene3D" id="1.10.472.10">
    <property type="entry name" value="Cyclin-like"/>
    <property type="match status" value="2"/>
</dbReference>
<dbReference type="CDD" id="cd20546">
    <property type="entry name" value="CYCLIN_SpCG1C_ScCTK2-like_rpt2"/>
    <property type="match status" value="1"/>
</dbReference>
<dbReference type="Proteomes" id="UP000095009">
    <property type="component" value="Unassembled WGS sequence"/>
</dbReference>
<comment type="similarity">
    <text evidence="1">Belongs to the cyclin family.</text>
</comment>
<feature type="compositionally biased region" description="Polar residues" evidence="2">
    <location>
        <begin position="101"/>
        <end position="125"/>
    </location>
</feature>
<keyword evidence="1" id="KW-0195">Cyclin</keyword>
<reference evidence="5 6" key="1">
    <citation type="journal article" date="2016" name="Proc. Natl. Acad. Sci. U.S.A.">
        <title>Comparative genomics of biotechnologically important yeasts.</title>
        <authorList>
            <person name="Riley R."/>
            <person name="Haridas S."/>
            <person name="Wolfe K.H."/>
            <person name="Lopes M.R."/>
            <person name="Hittinger C.T."/>
            <person name="Goeker M."/>
            <person name="Salamov A.A."/>
            <person name="Wisecaver J.H."/>
            <person name="Long T.M."/>
            <person name="Calvey C.H."/>
            <person name="Aerts A.L."/>
            <person name="Barry K.W."/>
            <person name="Choi C."/>
            <person name="Clum A."/>
            <person name="Coughlan A.Y."/>
            <person name="Deshpande S."/>
            <person name="Douglass A.P."/>
            <person name="Hanson S.J."/>
            <person name="Klenk H.-P."/>
            <person name="LaButti K.M."/>
            <person name="Lapidus A."/>
            <person name="Lindquist E.A."/>
            <person name="Lipzen A.M."/>
            <person name="Meier-Kolthoff J.P."/>
            <person name="Ohm R.A."/>
            <person name="Otillar R.P."/>
            <person name="Pangilinan J.L."/>
            <person name="Peng Y."/>
            <person name="Rokas A."/>
            <person name="Rosa C.A."/>
            <person name="Scheuner C."/>
            <person name="Sibirny A.A."/>
            <person name="Slot J.C."/>
            <person name="Stielow J.B."/>
            <person name="Sun H."/>
            <person name="Kurtzman C.P."/>
            <person name="Blackwell M."/>
            <person name="Grigoriev I.V."/>
            <person name="Jeffries T.W."/>
        </authorList>
    </citation>
    <scope>NUCLEOTIDE SEQUENCE [LARGE SCALE GENOMIC DNA]</scope>
    <source>
        <strain evidence="5 6">DSM 6958</strain>
    </source>
</reference>
<dbReference type="InterPro" id="IPR013763">
    <property type="entry name" value="Cyclin-like_dom"/>
</dbReference>
<evidence type="ECO:0000256" key="3">
    <source>
        <dbReference type="SAM" id="Phobius"/>
    </source>
</evidence>
<organism evidence="5 6">
    <name type="scientific">Nadsonia fulvescens var. elongata DSM 6958</name>
    <dbReference type="NCBI Taxonomy" id="857566"/>
    <lineage>
        <taxon>Eukaryota</taxon>
        <taxon>Fungi</taxon>
        <taxon>Dikarya</taxon>
        <taxon>Ascomycota</taxon>
        <taxon>Saccharomycotina</taxon>
        <taxon>Dipodascomycetes</taxon>
        <taxon>Dipodascales</taxon>
        <taxon>Dipodascales incertae sedis</taxon>
        <taxon>Nadsonia</taxon>
    </lineage>
</organism>
<dbReference type="SUPFAM" id="SSF47954">
    <property type="entry name" value="Cyclin-like"/>
    <property type="match status" value="2"/>
</dbReference>
<dbReference type="EMBL" id="KV454409">
    <property type="protein sequence ID" value="ODQ65580.1"/>
    <property type="molecule type" value="Genomic_DNA"/>
</dbReference>
<feature type="region of interest" description="Disordered" evidence="2">
    <location>
        <begin position="94"/>
        <end position="125"/>
    </location>
</feature>
<dbReference type="InterPro" id="IPR006671">
    <property type="entry name" value="Cyclin_N"/>
</dbReference>
<dbReference type="PANTHER" id="PTHR10026">
    <property type="entry name" value="CYCLIN"/>
    <property type="match status" value="1"/>
</dbReference>
<dbReference type="Pfam" id="PF00134">
    <property type="entry name" value="Cyclin_N"/>
    <property type="match status" value="1"/>
</dbReference>
<protein>
    <recommendedName>
        <fullName evidence="4">Cyclin-like domain-containing protein</fullName>
    </recommendedName>
</protein>